<gene>
    <name evidence="3" type="ORF">CHIRRI_LOCUS5950</name>
</gene>
<evidence type="ECO:0000256" key="2">
    <source>
        <dbReference type="SAM" id="SignalP"/>
    </source>
</evidence>
<dbReference type="OrthoDB" id="6363232at2759"/>
<feature type="compositionally biased region" description="Polar residues" evidence="1">
    <location>
        <begin position="113"/>
        <end position="136"/>
    </location>
</feature>
<feature type="region of interest" description="Disordered" evidence="1">
    <location>
        <begin position="1009"/>
        <end position="1144"/>
    </location>
</feature>
<feature type="compositionally biased region" description="Polar residues" evidence="1">
    <location>
        <begin position="57"/>
        <end position="71"/>
    </location>
</feature>
<feature type="compositionally biased region" description="Low complexity" evidence="1">
    <location>
        <begin position="521"/>
        <end position="539"/>
    </location>
</feature>
<evidence type="ECO:0000256" key="1">
    <source>
        <dbReference type="SAM" id="MobiDB-lite"/>
    </source>
</evidence>
<feature type="compositionally biased region" description="Polar residues" evidence="1">
    <location>
        <begin position="1011"/>
        <end position="1025"/>
    </location>
</feature>
<feature type="compositionally biased region" description="Basic residues" evidence="1">
    <location>
        <begin position="137"/>
        <end position="148"/>
    </location>
</feature>
<keyword evidence="4" id="KW-1185">Reference proteome</keyword>
<organism evidence="3 4">
    <name type="scientific">Chironomus riparius</name>
    <dbReference type="NCBI Taxonomy" id="315576"/>
    <lineage>
        <taxon>Eukaryota</taxon>
        <taxon>Metazoa</taxon>
        <taxon>Ecdysozoa</taxon>
        <taxon>Arthropoda</taxon>
        <taxon>Hexapoda</taxon>
        <taxon>Insecta</taxon>
        <taxon>Pterygota</taxon>
        <taxon>Neoptera</taxon>
        <taxon>Endopterygota</taxon>
        <taxon>Diptera</taxon>
        <taxon>Nematocera</taxon>
        <taxon>Chironomoidea</taxon>
        <taxon>Chironomidae</taxon>
        <taxon>Chironominae</taxon>
        <taxon>Chironomus</taxon>
    </lineage>
</organism>
<feature type="compositionally biased region" description="Polar residues" evidence="1">
    <location>
        <begin position="1123"/>
        <end position="1142"/>
    </location>
</feature>
<evidence type="ECO:0000313" key="4">
    <source>
        <dbReference type="Proteomes" id="UP001153620"/>
    </source>
</evidence>
<dbReference type="AlphaFoldDB" id="A0A9N9RT80"/>
<keyword evidence="2" id="KW-0732">Signal</keyword>
<proteinExistence type="predicted"/>
<feature type="signal peptide" evidence="2">
    <location>
        <begin position="1"/>
        <end position="24"/>
    </location>
</feature>
<feature type="compositionally biased region" description="Polar residues" evidence="1">
    <location>
        <begin position="149"/>
        <end position="160"/>
    </location>
</feature>
<feature type="compositionally biased region" description="Low complexity" evidence="1">
    <location>
        <begin position="552"/>
        <end position="562"/>
    </location>
</feature>
<protein>
    <submittedName>
        <fullName evidence="3">Uncharacterized protein</fullName>
    </submittedName>
</protein>
<feature type="compositionally biased region" description="Low complexity" evidence="1">
    <location>
        <begin position="1037"/>
        <end position="1122"/>
    </location>
</feature>
<feature type="chain" id="PRO_5040349627" evidence="2">
    <location>
        <begin position="25"/>
        <end position="1178"/>
    </location>
</feature>
<evidence type="ECO:0000313" key="3">
    <source>
        <dbReference type="EMBL" id="CAG9803048.1"/>
    </source>
</evidence>
<dbReference type="Proteomes" id="UP001153620">
    <property type="component" value="Chromosome 2"/>
</dbReference>
<dbReference type="EMBL" id="OU895878">
    <property type="protein sequence ID" value="CAG9803048.1"/>
    <property type="molecule type" value="Genomic_DNA"/>
</dbReference>
<sequence length="1178" mass="133287">MKNFTLTLLAFLLIQWCSLHKISCSTVAVSQNSSDEDHHSPLSEDNLLKVSATHAVSNSTDHNSYSDSASAYVNEKKSERNQRTLYRRAGGHLRGDVASTTTTTTSLPHRRPTVQSHLNEPSTSREVIHPVNSNSIKNHKSYFRRKTKTTLQPSQHNSSSSHRDENERSSSSNKVINVTILDSSDSKEINDTNDEENSLDYGLMAMSAAGEGNKDDEELTKTSLRDTTKDEKVKTLSDQIAEGKYGLIEKEIFNKPQKAPGIISYKTNSETPDDNEKTLGGLSKDEIWLAEDHLLVLKGGIANDKKNSANENWHPIDDYEAPKRPVKIPLNPRVPPPFPVQLSENGPLQFIGHNKFSIFNPYTNETGLFANVNGHITPKNQANSEDTRSSVTGLGAIKNLTKDKIHEVIPPPPWLFHNSYKDVDLLKHFPFNLPLPDQALNRTEDFDEDDPSLFYPPPYSFVYKTNYTNLAPVGPLVPGIILPPPPDFFSVYDPEEEKKPIKTPLDAYHRIKEIQLKNRLSATTQSPSSTTEQPPRSSSASYIRDFTRKTKPPSSTVSTTKLYKTKTTTVRPVTIHSSTISPLTTPNEILNYKTHHYDTTTLRLHPVYIPPSMSTKLYSTISTTTTTQAPIEPQNVKQYQKDYGTQHHPIYFEYFDARTANPIIGNPYVGPEYDTSNVNGQSTTSSSTIPPPVQPIGVFNSPSKVNKKPKSFYPPQFISTSISPANIDAKYLFVTPKPDIFGTISAPQKYPIATDNPISYNTALPVQKPLILKPVGKFEDEIAAIKHTLDYYNSGSKHKHTQKPKVKAVYEFSFEASKHKNQHQQPSQEEFQPMLSYDQKNAHLTELINTNSYYPTSSEPSMKYYRTKQSATLPPKKKNAHMESGVSAAPQSMHYGQKLRQQNLNYYVRPIFKEVVTSPHQSQQSQKLIIYPSQSSHDIQSSSVPINVDQHGYRINSKNIKYRNPQQNQQQQQYYGPNSEVISLINDTLVNYKPPQRPINPLSEFIDVSRFPQSNPTPQTGLRPQNSPPYNPSHVYPQHLSPHPSQIPHQQPIYPGPFQRPQQNYPQQPQHNYQPQQSHQNFPQQSHQSFPQQSHQNFPQQSQHNFPQQSQHNFPQQSQHNFPQQSHQNYPQQPNYHPSASHASLDASNYPIISQINPESVHITFYNRPLEKSDDGKF</sequence>
<name>A0A9N9RT80_9DIPT</name>
<feature type="region of interest" description="Disordered" evidence="1">
    <location>
        <begin position="516"/>
        <end position="562"/>
    </location>
</feature>
<feature type="region of interest" description="Disordered" evidence="1">
    <location>
        <begin position="57"/>
        <end position="175"/>
    </location>
</feature>
<reference evidence="3" key="1">
    <citation type="submission" date="2022-01" db="EMBL/GenBank/DDBJ databases">
        <authorList>
            <person name="King R."/>
        </authorList>
    </citation>
    <scope>NUCLEOTIDE SEQUENCE</scope>
</reference>
<accession>A0A9N9RT80</accession>
<reference evidence="3" key="2">
    <citation type="submission" date="2022-10" db="EMBL/GenBank/DDBJ databases">
        <authorList>
            <consortium name="ENA_rothamsted_submissions"/>
            <consortium name="culmorum"/>
            <person name="King R."/>
        </authorList>
    </citation>
    <scope>NUCLEOTIDE SEQUENCE</scope>
</reference>